<evidence type="ECO:0000313" key="1">
    <source>
        <dbReference type="EMBL" id="PDX61220.1"/>
    </source>
</evidence>
<dbReference type="EMBL" id="NMTR01000017">
    <property type="protein sequence ID" value="PDX61220.1"/>
    <property type="molecule type" value="Genomic_DNA"/>
</dbReference>
<proteinExistence type="predicted"/>
<evidence type="ECO:0000313" key="2">
    <source>
        <dbReference type="Proteomes" id="UP000220959"/>
    </source>
</evidence>
<name>A0ACC9CZI4_9FIRM</name>
<reference evidence="1 2" key="1">
    <citation type="journal article" date="2017" name="Front. Microbiol.">
        <title>New Insights into the Diversity of the Genus Faecalibacterium.</title>
        <authorList>
            <person name="Benevides L."/>
            <person name="Burman S."/>
            <person name="Martin R."/>
            <person name="Robert V."/>
            <person name="Thomas M."/>
            <person name="Miquel S."/>
            <person name="Chain F."/>
            <person name="Sokol H."/>
            <person name="Bermudez-Humaran L.G."/>
            <person name="Morrison M."/>
            <person name="Langella P."/>
            <person name="Azevedo V.A."/>
            <person name="Chatel J.M."/>
            <person name="Soares S."/>
        </authorList>
    </citation>
    <scope>NUCLEOTIDE SEQUENCE [LARGE SCALE GENOMIC DNA]</scope>
    <source>
        <strain evidence="2">CNCM I-4541</strain>
    </source>
</reference>
<gene>
    <name evidence="1" type="ORF">CGS49_07335</name>
</gene>
<protein>
    <submittedName>
        <fullName evidence="1">Uncharacterized protein</fullName>
    </submittedName>
</protein>
<sequence>MNIDSQRGGQWCDAVEQINNKVQQIMSEVAQIVEDLGNSDEGGSIGEKLVKAAAGYVQKFGQMVEQFVNVVTTIAEQIGKAVQFAQKVIGVISTVAKIVAVFV</sequence>
<keyword evidence="2" id="KW-1185">Reference proteome</keyword>
<comment type="caution">
    <text evidence="1">The sequence shown here is derived from an EMBL/GenBank/DDBJ whole genome shotgun (WGS) entry which is preliminary data.</text>
</comment>
<dbReference type="Proteomes" id="UP000220959">
    <property type="component" value="Unassembled WGS sequence"/>
</dbReference>
<accession>A0ACC9CZI4</accession>
<organism evidence="1 2">
    <name type="scientific">Faecalibacterium langellae</name>
    <dbReference type="NCBI Taxonomy" id="3435293"/>
    <lineage>
        <taxon>Bacteria</taxon>
        <taxon>Bacillati</taxon>
        <taxon>Bacillota</taxon>
        <taxon>Clostridia</taxon>
        <taxon>Eubacteriales</taxon>
        <taxon>Oscillospiraceae</taxon>
        <taxon>Faecalibacterium</taxon>
    </lineage>
</organism>